<evidence type="ECO:0000259" key="4">
    <source>
        <dbReference type="PROSITE" id="PS50287"/>
    </source>
</evidence>
<name>A0A835VUU8_CHLIN</name>
<feature type="compositionally biased region" description="Pro residues" evidence="2">
    <location>
        <begin position="82"/>
        <end position="139"/>
    </location>
</feature>
<comment type="caution">
    <text evidence="5">The sequence shown here is derived from an EMBL/GenBank/DDBJ whole genome shotgun (WGS) entry which is preliminary data.</text>
</comment>
<evidence type="ECO:0000256" key="2">
    <source>
        <dbReference type="SAM" id="MobiDB-lite"/>
    </source>
</evidence>
<keyword evidence="6" id="KW-1185">Reference proteome</keyword>
<dbReference type="OrthoDB" id="536461at2759"/>
<evidence type="ECO:0000256" key="3">
    <source>
        <dbReference type="SAM" id="SignalP"/>
    </source>
</evidence>
<organism evidence="5 6">
    <name type="scientific">Chlamydomonas incerta</name>
    <dbReference type="NCBI Taxonomy" id="51695"/>
    <lineage>
        <taxon>Eukaryota</taxon>
        <taxon>Viridiplantae</taxon>
        <taxon>Chlorophyta</taxon>
        <taxon>core chlorophytes</taxon>
        <taxon>Chlorophyceae</taxon>
        <taxon>CS clade</taxon>
        <taxon>Chlamydomonadales</taxon>
        <taxon>Chlamydomonadaceae</taxon>
        <taxon>Chlamydomonas</taxon>
    </lineage>
</organism>
<dbReference type="PANTHER" id="PTHR48071:SF18">
    <property type="entry name" value="DELETED IN MALIGNANT BRAIN TUMORS 1 PROTEIN-RELATED"/>
    <property type="match status" value="1"/>
</dbReference>
<feature type="domain" description="SRCR" evidence="4">
    <location>
        <begin position="332"/>
        <end position="487"/>
    </location>
</feature>
<dbReference type="SUPFAM" id="SSF56487">
    <property type="entry name" value="SRCR-like"/>
    <property type="match status" value="1"/>
</dbReference>
<accession>A0A835VUU8</accession>
<feature type="domain" description="SRCR" evidence="4">
    <location>
        <begin position="143"/>
        <end position="286"/>
    </location>
</feature>
<keyword evidence="3" id="KW-0732">Signal</keyword>
<gene>
    <name evidence="5" type="ORF">HXX76_013101</name>
</gene>
<proteinExistence type="predicted"/>
<dbReference type="EMBL" id="JAEHOC010000048">
    <property type="protein sequence ID" value="KAG2426344.1"/>
    <property type="molecule type" value="Genomic_DNA"/>
</dbReference>
<evidence type="ECO:0000313" key="5">
    <source>
        <dbReference type="EMBL" id="KAG2426344.1"/>
    </source>
</evidence>
<feature type="domain" description="SRCR" evidence="4">
    <location>
        <begin position="695"/>
        <end position="824"/>
    </location>
</feature>
<dbReference type="InterPro" id="IPR036772">
    <property type="entry name" value="SRCR-like_dom_sf"/>
</dbReference>
<dbReference type="GO" id="GO:0016020">
    <property type="term" value="C:membrane"/>
    <property type="evidence" value="ECO:0007669"/>
    <property type="project" value="InterPro"/>
</dbReference>
<feature type="region of interest" description="Disordered" evidence="2">
    <location>
        <begin position="36"/>
        <end position="144"/>
    </location>
</feature>
<evidence type="ECO:0000313" key="6">
    <source>
        <dbReference type="Proteomes" id="UP000650467"/>
    </source>
</evidence>
<dbReference type="PROSITE" id="PS50287">
    <property type="entry name" value="SRCR_2"/>
    <property type="match status" value="3"/>
</dbReference>
<keyword evidence="1" id="KW-1015">Disulfide bond</keyword>
<dbReference type="Gene3D" id="3.10.250.10">
    <property type="entry name" value="SRCR-like domain"/>
    <property type="match status" value="2"/>
</dbReference>
<dbReference type="SMART" id="SM00202">
    <property type="entry name" value="SR"/>
    <property type="match status" value="1"/>
</dbReference>
<dbReference type="PRINTS" id="PR01217">
    <property type="entry name" value="PRICHEXTENSN"/>
</dbReference>
<dbReference type="PROSITE" id="PS00420">
    <property type="entry name" value="SRCR_1"/>
    <property type="match status" value="1"/>
</dbReference>
<feature type="signal peptide" evidence="3">
    <location>
        <begin position="1"/>
        <end position="35"/>
    </location>
</feature>
<dbReference type="Proteomes" id="UP000650467">
    <property type="component" value="Unassembled WGS sequence"/>
</dbReference>
<reference evidence="5" key="1">
    <citation type="journal article" date="2020" name="bioRxiv">
        <title>Comparative genomics of Chlamydomonas.</title>
        <authorList>
            <person name="Craig R.J."/>
            <person name="Hasan A.R."/>
            <person name="Ness R.W."/>
            <person name="Keightley P.D."/>
        </authorList>
    </citation>
    <scope>NUCLEOTIDE SEQUENCE</scope>
    <source>
        <strain evidence="5">SAG 7.73</strain>
    </source>
</reference>
<dbReference type="PANTHER" id="PTHR48071">
    <property type="entry name" value="SRCR DOMAIN-CONTAINING PROTEIN"/>
    <property type="match status" value="1"/>
</dbReference>
<evidence type="ECO:0000256" key="1">
    <source>
        <dbReference type="ARBA" id="ARBA00023157"/>
    </source>
</evidence>
<sequence length="894" mass="96565">MAGAVLWWPASMGMTSTMVFVALAALALPGAHVGATPPSTDLDPGPPSDSMQPRSPLFIATNDDLTPIDFPPPEFNFGDYNSPPPIESDNPPYIPRPPVASPPPPGTRVPPQPPSPPRTPSPPPRPPSPPPSPPNPIYGPLPMRLVGGADNSSGVVEIWNEKEKDWGALCFPIAVYRYTLYVQGYITLQDSDVAKLICRQLGQPYLGAELVHPDAFPSVATARLRGWAVSTNAGYSCPNAGTTPSVVDCDDIELLPKMSTNCQSAILINEPDGHLRNYVPTGVVCTDTPRLRPPVPPSLPPSPPPGVRPAVDMSIPATNYTMRIVHQRSGLTTYRNGSRVTKGRLEVLLPRLGSNGTRQGEPVWGTVCVSAGVPDEVAKYACRSNGLPYKAAYTLFGVRPKQPKLASVPVHWVVMRGCTNRADGLACAATLSRQDITAFRAANRAAVRAGLAPRTLPYEDISDMQLQYSMAACDKQGHQVDAYINCVDTPRTYFSPPSPPPPPPRPPYPPSIIRNSVQLNVTTIADNLYYIMFGVPVPGGQPGELVWGHFCPRNPNSGTDDLYIDRTAANAACNQITRGARPYGYYNYLQTDKTYPWPLLPPHAERLSRPVVLEGIDCSMVPPPATAYDGGTVMTETERMFPRVDNLSLCEVTPAAYPPEPLPENDYCSFRAWGARRLISCTDSPWIETPYMTGMRLVGGDANGTWGRLQIVLHREFGDYVGWGTVCAPDFTIQHAQGVCRDLGLGWTEARLLPTSAAAPLEDPDRVPILMQAVYCFANRVWWTRPWEEEHEQPPSFRRDCRPGWRGSIIGSCDHRSDVVIQCGGSAEIIHAPVPGPPPSAVQPTAAPPAHYGPYGSTPPPYGGAYGGYGSYPPPPPPSYGAGPYGGPYGGYGA</sequence>
<dbReference type="InterPro" id="IPR001190">
    <property type="entry name" value="SRCR"/>
</dbReference>
<dbReference type="AlphaFoldDB" id="A0A835VUU8"/>
<feature type="chain" id="PRO_5032724570" description="SRCR domain-containing protein" evidence="3">
    <location>
        <begin position="36"/>
        <end position="894"/>
    </location>
</feature>
<protein>
    <recommendedName>
        <fullName evidence="4">SRCR domain-containing protein</fullName>
    </recommendedName>
</protein>